<dbReference type="AlphaFoldDB" id="A0A840TEU9"/>
<comment type="caution">
    <text evidence="1">The sequence shown here is derived from an EMBL/GenBank/DDBJ whole genome shotgun (WGS) entry which is preliminary data.</text>
</comment>
<dbReference type="Proteomes" id="UP000557307">
    <property type="component" value="Unassembled WGS sequence"/>
</dbReference>
<organism evidence="1 2">
    <name type="scientific">Rhabdobacter roseus</name>
    <dbReference type="NCBI Taxonomy" id="1655419"/>
    <lineage>
        <taxon>Bacteria</taxon>
        <taxon>Pseudomonadati</taxon>
        <taxon>Bacteroidota</taxon>
        <taxon>Cytophagia</taxon>
        <taxon>Cytophagales</taxon>
        <taxon>Cytophagaceae</taxon>
        <taxon>Rhabdobacter</taxon>
    </lineage>
</organism>
<proteinExistence type="predicted"/>
<reference evidence="1 2" key="1">
    <citation type="submission" date="2020-08" db="EMBL/GenBank/DDBJ databases">
        <title>Genomic Encyclopedia of Type Strains, Phase IV (KMG-IV): sequencing the most valuable type-strain genomes for metagenomic binning, comparative biology and taxonomic classification.</title>
        <authorList>
            <person name="Goeker M."/>
        </authorList>
    </citation>
    <scope>NUCLEOTIDE SEQUENCE [LARGE SCALE GENOMIC DNA]</scope>
    <source>
        <strain evidence="1 2">DSM 105074</strain>
    </source>
</reference>
<evidence type="ECO:0000313" key="2">
    <source>
        <dbReference type="Proteomes" id="UP000557307"/>
    </source>
</evidence>
<dbReference type="RefSeq" id="WP_184169458.1">
    <property type="nucleotide sequence ID" value="NZ_JACHGF010000001.1"/>
</dbReference>
<evidence type="ECO:0000313" key="1">
    <source>
        <dbReference type="EMBL" id="MBB5282024.1"/>
    </source>
</evidence>
<evidence type="ECO:0008006" key="3">
    <source>
        <dbReference type="Google" id="ProtNLM"/>
    </source>
</evidence>
<name>A0A840TEU9_9BACT</name>
<keyword evidence="2" id="KW-1185">Reference proteome</keyword>
<dbReference type="EMBL" id="JACHGF010000001">
    <property type="protein sequence ID" value="MBB5282024.1"/>
    <property type="molecule type" value="Genomic_DNA"/>
</dbReference>
<sequence length="185" mass="21402">MKYKKLGSWVVGYLLLVGCQQKQSTLSMLSAAERDTLLVNMITYMDAPAPGATSQTRFEPRFRPYYQKRLSLYTLEEHQVVDDSLHYFFVVRPVAGSRLYQRGVGGRFSLKEGTLQPAHFEEMWCTPHFKDSTLVRERGGYLFKEMVQKGTVAHLLGMKHYLEWPDSTLVYDQQAHEWVATKKAK</sequence>
<protein>
    <recommendedName>
        <fullName evidence="3">Lipoprotein</fullName>
    </recommendedName>
</protein>
<dbReference type="PROSITE" id="PS51257">
    <property type="entry name" value="PROKAR_LIPOPROTEIN"/>
    <property type="match status" value="1"/>
</dbReference>
<accession>A0A840TEU9</accession>
<gene>
    <name evidence="1" type="ORF">HNQ92_000145</name>
</gene>